<evidence type="ECO:0000313" key="10">
    <source>
        <dbReference type="Proteomes" id="UP000306602"/>
    </source>
</evidence>
<dbReference type="SUPFAM" id="SSF55486">
    <property type="entry name" value="Metalloproteases ('zincins'), catalytic domain"/>
    <property type="match status" value="1"/>
</dbReference>
<accession>A0A4S4NC79</accession>
<protein>
    <submittedName>
        <fullName evidence="9">Matrixin family metalloprotease</fullName>
    </submittedName>
</protein>
<keyword evidence="9" id="KW-0482">Metalloprotease</keyword>
<dbReference type="GO" id="GO:0005576">
    <property type="term" value="C:extracellular region"/>
    <property type="evidence" value="ECO:0007669"/>
    <property type="project" value="UniProtKB-SubCell"/>
</dbReference>
<dbReference type="SUPFAM" id="SSF51120">
    <property type="entry name" value="beta-Roll"/>
    <property type="match status" value="2"/>
</dbReference>
<dbReference type="Pfam" id="PF04151">
    <property type="entry name" value="PPC"/>
    <property type="match status" value="1"/>
</dbReference>
<evidence type="ECO:0000256" key="6">
    <source>
        <dbReference type="ARBA" id="ARBA00022801"/>
    </source>
</evidence>
<dbReference type="GO" id="GO:0004222">
    <property type="term" value="F:metalloendopeptidase activity"/>
    <property type="evidence" value="ECO:0007669"/>
    <property type="project" value="InterPro"/>
</dbReference>
<dbReference type="GO" id="GO:0031012">
    <property type="term" value="C:extracellular matrix"/>
    <property type="evidence" value="ECO:0007669"/>
    <property type="project" value="InterPro"/>
</dbReference>
<reference evidence="9 10" key="1">
    <citation type="submission" date="2019-04" db="EMBL/GenBank/DDBJ databases">
        <title>Shimia ponticola sp. nov., isolated from seawater.</title>
        <authorList>
            <person name="Kim Y.-O."/>
            <person name="Yoon J.-H."/>
        </authorList>
    </citation>
    <scope>NUCLEOTIDE SEQUENCE [LARGE SCALE GENOMIC DNA]</scope>
    <source>
        <strain evidence="9 10">MYP11</strain>
    </source>
</reference>
<evidence type="ECO:0000256" key="1">
    <source>
        <dbReference type="ARBA" id="ARBA00004613"/>
    </source>
</evidence>
<dbReference type="Proteomes" id="UP000306602">
    <property type="component" value="Unassembled WGS sequence"/>
</dbReference>
<dbReference type="InterPro" id="IPR007280">
    <property type="entry name" value="Peptidase_C_arc/bac"/>
</dbReference>
<dbReference type="InterPro" id="IPR006026">
    <property type="entry name" value="Peptidase_Metallo"/>
</dbReference>
<keyword evidence="5" id="KW-0479">Metal-binding</keyword>
<feature type="domain" description="Peptidase metallopeptidase" evidence="8">
    <location>
        <begin position="400"/>
        <end position="558"/>
    </location>
</feature>
<dbReference type="GO" id="GO:0005509">
    <property type="term" value="F:calcium ion binding"/>
    <property type="evidence" value="ECO:0007669"/>
    <property type="project" value="InterPro"/>
</dbReference>
<dbReference type="Gene3D" id="2.150.10.10">
    <property type="entry name" value="Serralysin-like metalloprotease, C-terminal"/>
    <property type="match status" value="2"/>
</dbReference>
<comment type="subcellular location">
    <subcellularLocation>
        <location evidence="1">Secreted</location>
    </subcellularLocation>
</comment>
<evidence type="ECO:0000313" key="9">
    <source>
        <dbReference type="EMBL" id="THH35641.1"/>
    </source>
</evidence>
<dbReference type="PRINTS" id="PR00313">
    <property type="entry name" value="CABNDNGRPT"/>
</dbReference>
<keyword evidence="6" id="KW-0378">Hydrolase</keyword>
<dbReference type="InterPro" id="IPR018511">
    <property type="entry name" value="Hemolysin-typ_Ca-bd_CS"/>
</dbReference>
<dbReference type="PANTHER" id="PTHR38340:SF1">
    <property type="entry name" value="S-LAYER PROTEIN"/>
    <property type="match status" value="1"/>
</dbReference>
<dbReference type="OrthoDB" id="733404at2"/>
<keyword evidence="10" id="KW-1185">Reference proteome</keyword>
<dbReference type="InterPro" id="IPR001818">
    <property type="entry name" value="Pept_M10_metallopeptidase"/>
</dbReference>
<comment type="similarity">
    <text evidence="2">Belongs to the peptidase M10B family.</text>
</comment>
<dbReference type="InterPro" id="IPR011049">
    <property type="entry name" value="Serralysin-like_metalloprot_C"/>
</dbReference>
<keyword evidence="7" id="KW-0862">Zinc</keyword>
<dbReference type="EMBL" id="SRKY01000003">
    <property type="protein sequence ID" value="THH35641.1"/>
    <property type="molecule type" value="Genomic_DNA"/>
</dbReference>
<evidence type="ECO:0000259" key="8">
    <source>
        <dbReference type="SMART" id="SM00235"/>
    </source>
</evidence>
<dbReference type="RefSeq" id="WP_136463110.1">
    <property type="nucleotide sequence ID" value="NZ_SRKY01000003.1"/>
</dbReference>
<dbReference type="Gene3D" id="2.60.120.380">
    <property type="match status" value="3"/>
</dbReference>
<evidence type="ECO:0000256" key="4">
    <source>
        <dbReference type="ARBA" id="ARBA00022670"/>
    </source>
</evidence>
<gene>
    <name evidence="9" type="ORF">E4Z66_11125</name>
</gene>
<proteinExistence type="inferred from homology"/>
<dbReference type="Pfam" id="PF00353">
    <property type="entry name" value="HemolysinCabind"/>
    <property type="match status" value="3"/>
</dbReference>
<evidence type="ECO:0000256" key="7">
    <source>
        <dbReference type="ARBA" id="ARBA00022833"/>
    </source>
</evidence>
<sequence length="867" mass="91089">MCLICGFSPSCDWSVPQSDVTLGAANGPTEGDDAAFAAELGESRIDAAGDTSTDYAISGDSGDTFEGFIGDGDVDFIEVTLTGGNDYEFGVTGDGTGELADPLLKLYDADGNLLDENDDFAPGSTAAGLVFSAVDTGSYFVSVEAADDGVGGYALVATRDASDTLANATSLGRFGVILSVLSQSDVDTYRIDGYSTAFEYTIGAYGVGSAGAELPILTVMDEAGTVIGTNESGGSVQSAFVDVDPEVNGAYYVQVTMPTGAEGGVYEIRSLAEPQSNLSSNWFVEPEYYYPFALGMGDIDVLFVDLEAGNTYGVEAFSRTYGEADTFLRLRDDAGNLIADNDDESADSSNAYVSFTAEYSGRYYIEMSLAAGSEEGLVGLSVQNLTTASPVEAITWQDAALPTDDRVTVFFAAAGQTVNDVGQLVVSDGFTQDERQEIMALLRHVSDFADIEFVQTSDAGAADIQIAVADLSSFGYSDNLIGQARPAGSTFYSDGVVLLDDDYWTETALARGGFMNHVILHELGHAIGLAHPHDYGGDSRPFVGVRDESDLGDFDLNQVPYTAMTYNDFWDGLGDAEPEDLGSGFLWGFGSLDMIALQDMYGANTDYRSGNTDYVLGEDDYLMTIWDTGGIDRIRYGGSDDVVIDLRAAEGDYSEMGGGGISYVEGGLSGFVIARDVELERILGGAGDDVLTGNAADNKIEGRNGSDILRGGAGDDLLIGGLGSDQLEGDAGADMIYAGSGHDTVLGGAGDDILYGNRWNDLIDGGDGDDTLYGGQHDDILIGGMGNDILDGGTGNDVFKFGHDEGTDLIVGFDESDLIDLSGLGLTYAGLLIDTSLADAEYVIFGTNVLTFSGLMADLDETDFLFV</sequence>
<dbReference type="Gene3D" id="3.40.390.10">
    <property type="entry name" value="Collagenase (Catalytic Domain)"/>
    <property type="match status" value="1"/>
</dbReference>
<dbReference type="PROSITE" id="PS00330">
    <property type="entry name" value="HEMOLYSIN_CALCIUM"/>
    <property type="match status" value="2"/>
</dbReference>
<dbReference type="GO" id="GO:0008270">
    <property type="term" value="F:zinc ion binding"/>
    <property type="evidence" value="ECO:0007669"/>
    <property type="project" value="InterPro"/>
</dbReference>
<dbReference type="AlphaFoldDB" id="A0A4S4NC79"/>
<name>A0A4S4NC79_9RHOB</name>
<keyword evidence="3" id="KW-0964">Secreted</keyword>
<organism evidence="9 10">
    <name type="scientific">Aliishimia ponticola</name>
    <dbReference type="NCBI Taxonomy" id="2499833"/>
    <lineage>
        <taxon>Bacteria</taxon>
        <taxon>Pseudomonadati</taxon>
        <taxon>Pseudomonadota</taxon>
        <taxon>Alphaproteobacteria</taxon>
        <taxon>Rhodobacterales</taxon>
        <taxon>Paracoccaceae</taxon>
        <taxon>Aliishimia</taxon>
    </lineage>
</organism>
<dbReference type="PANTHER" id="PTHR38340">
    <property type="entry name" value="S-LAYER PROTEIN"/>
    <property type="match status" value="1"/>
</dbReference>
<evidence type="ECO:0000256" key="2">
    <source>
        <dbReference type="ARBA" id="ARBA00009490"/>
    </source>
</evidence>
<dbReference type="InterPro" id="IPR050557">
    <property type="entry name" value="RTX_toxin/Mannuronan_C5-epim"/>
</dbReference>
<dbReference type="InterPro" id="IPR001343">
    <property type="entry name" value="Hemolysn_Ca-bd"/>
</dbReference>
<dbReference type="SMART" id="SM00235">
    <property type="entry name" value="ZnMc"/>
    <property type="match status" value="1"/>
</dbReference>
<dbReference type="Pfam" id="PF00413">
    <property type="entry name" value="Peptidase_M10"/>
    <property type="match status" value="1"/>
</dbReference>
<evidence type="ECO:0000256" key="5">
    <source>
        <dbReference type="ARBA" id="ARBA00022723"/>
    </source>
</evidence>
<dbReference type="InterPro" id="IPR024079">
    <property type="entry name" value="MetalloPept_cat_dom_sf"/>
</dbReference>
<comment type="caution">
    <text evidence="9">The sequence shown here is derived from an EMBL/GenBank/DDBJ whole genome shotgun (WGS) entry which is preliminary data.</text>
</comment>
<evidence type="ECO:0000256" key="3">
    <source>
        <dbReference type="ARBA" id="ARBA00022525"/>
    </source>
</evidence>
<keyword evidence="4 9" id="KW-0645">Protease</keyword>
<dbReference type="GO" id="GO:0006508">
    <property type="term" value="P:proteolysis"/>
    <property type="evidence" value="ECO:0007669"/>
    <property type="project" value="UniProtKB-KW"/>
</dbReference>